<comment type="caution">
    <text evidence="2">The sequence shown here is derived from an EMBL/GenBank/DDBJ whole genome shotgun (WGS) entry which is preliminary data.</text>
</comment>
<dbReference type="EMBL" id="JABEZW010000005">
    <property type="protein sequence ID" value="MBA0765159.1"/>
    <property type="molecule type" value="Genomic_DNA"/>
</dbReference>
<keyword evidence="3" id="KW-1185">Reference proteome</keyword>
<dbReference type="Proteomes" id="UP000593568">
    <property type="component" value="Unassembled WGS sequence"/>
</dbReference>
<sequence>MPLEPTCGSVTYSTLDWLACSSSIMCIAPDIPSLYNKLDGPTTKKKQKNKENRDLDGSDVDMENVDSLRKSFKDMLMEKNTLILRLEDEFELEVGNRGHFGHIVMVVNVNKPLIPYVGIDGRAQVIKYEGLLVICYGCGCYGHSQATCSKGDASTVRVEKLEQNEKPNDDTTREKGLFSHGY</sequence>
<name>A0A7J9DWP9_9ROSI</name>
<accession>A0A7J9DWP9</accession>
<organism evidence="2 3">
    <name type="scientific">Gossypium trilobum</name>
    <dbReference type="NCBI Taxonomy" id="34281"/>
    <lineage>
        <taxon>Eukaryota</taxon>
        <taxon>Viridiplantae</taxon>
        <taxon>Streptophyta</taxon>
        <taxon>Embryophyta</taxon>
        <taxon>Tracheophyta</taxon>
        <taxon>Spermatophyta</taxon>
        <taxon>Magnoliopsida</taxon>
        <taxon>eudicotyledons</taxon>
        <taxon>Gunneridae</taxon>
        <taxon>Pentapetalae</taxon>
        <taxon>rosids</taxon>
        <taxon>malvids</taxon>
        <taxon>Malvales</taxon>
        <taxon>Malvaceae</taxon>
        <taxon>Malvoideae</taxon>
        <taxon>Gossypium</taxon>
    </lineage>
</organism>
<feature type="region of interest" description="Disordered" evidence="1">
    <location>
        <begin position="162"/>
        <end position="182"/>
    </location>
</feature>
<feature type="non-terminal residue" evidence="2">
    <location>
        <position position="1"/>
    </location>
</feature>
<evidence type="ECO:0000313" key="2">
    <source>
        <dbReference type="EMBL" id="MBA0765159.1"/>
    </source>
</evidence>
<evidence type="ECO:0000313" key="3">
    <source>
        <dbReference type="Proteomes" id="UP000593568"/>
    </source>
</evidence>
<gene>
    <name evidence="2" type="ORF">Gotri_014408</name>
</gene>
<evidence type="ECO:0000256" key="1">
    <source>
        <dbReference type="SAM" id="MobiDB-lite"/>
    </source>
</evidence>
<dbReference type="AlphaFoldDB" id="A0A7J9DWP9"/>
<reference evidence="2 3" key="1">
    <citation type="journal article" date="2019" name="Genome Biol. Evol.">
        <title>Insights into the evolution of the New World diploid cottons (Gossypium, subgenus Houzingenia) based on genome sequencing.</title>
        <authorList>
            <person name="Grover C.E."/>
            <person name="Arick M.A. 2nd"/>
            <person name="Thrash A."/>
            <person name="Conover J.L."/>
            <person name="Sanders W.S."/>
            <person name="Peterson D.G."/>
            <person name="Frelichowski J.E."/>
            <person name="Scheffler J.A."/>
            <person name="Scheffler B.E."/>
            <person name="Wendel J.F."/>
        </authorList>
    </citation>
    <scope>NUCLEOTIDE SEQUENCE [LARGE SCALE GENOMIC DNA]</scope>
    <source>
        <strain evidence="2">8</strain>
        <tissue evidence="2">Leaf</tissue>
    </source>
</reference>
<protein>
    <recommendedName>
        <fullName evidence="4">CCHC-type domain-containing protein</fullName>
    </recommendedName>
</protein>
<evidence type="ECO:0008006" key="4">
    <source>
        <dbReference type="Google" id="ProtNLM"/>
    </source>
</evidence>
<feature type="region of interest" description="Disordered" evidence="1">
    <location>
        <begin position="38"/>
        <end position="60"/>
    </location>
</feature>
<proteinExistence type="predicted"/>